<protein>
    <submittedName>
        <fullName evidence="3">Uncharacterized protein</fullName>
    </submittedName>
</protein>
<keyword evidence="4" id="KW-1185">Reference proteome</keyword>
<name>K0SCP5_THAOC</name>
<reference evidence="3 4" key="1">
    <citation type="journal article" date="2012" name="Genome Biol.">
        <title>Genome and low-iron response of an oceanic diatom adapted to chronic iron limitation.</title>
        <authorList>
            <person name="Lommer M."/>
            <person name="Specht M."/>
            <person name="Roy A.S."/>
            <person name="Kraemer L."/>
            <person name="Andreson R."/>
            <person name="Gutowska M.A."/>
            <person name="Wolf J."/>
            <person name="Bergner S.V."/>
            <person name="Schilhabel M.B."/>
            <person name="Klostermeier U.C."/>
            <person name="Beiko R.G."/>
            <person name="Rosenstiel P."/>
            <person name="Hippler M."/>
            <person name="Laroche J."/>
        </authorList>
    </citation>
    <scope>NUCLEOTIDE SEQUENCE [LARGE SCALE GENOMIC DNA]</scope>
    <source>
        <strain evidence="3 4">CCMP1005</strain>
    </source>
</reference>
<sequence length="603" mass="66857">MYKMQGFVDQITTEEGTQRSRDIVKLKPILSVKLDAVVVVSSSLHSRDASSRSLNELTEFSRDEMPSEDEYPLELPSSDASSSWVKMVLSFMAAFLALTRFIRNVRIATAIAATSTTDTHAFWLGGCSLCSASTGAALASSPPVGIDSIAQPVFALFDALHGGTSQTSASKIRFLDEHRGEHPRNPAKAPKSWPCERRRGKQVQFLTSCAPENTNPPKTKRLRLRVLPSCLTDPAKQGNWSGQKPAAGHASAGSRLLLSPLSPAPVRHRRFLTMVMRTFPTSWTLLALISLLLIALLTGQFGKSPRRRDESLLRTIPTERRILAEKDLNDPRTVEQKIPGINNEPPAAAADDGGNTGRRITICGRMTGPLPGMIKPGPEPIEDNFYLTLEETFKQYVSAFAEKANVKPSHGILLLDNRGYGQTGNMMRELFHGLDIARYYDLIPVIYDNEFPINHDLLKLFPFLDHDEIRRIFGVKIVGDSGLDLDLQAIDGVEAYDLLNFGGRILSLRQEIFPESEINRIIMNRRHIIQQMFELMEARADLNEETRAACNSMQSASIGQDTRYTVIHSRSFRLRGKEVSDHVLGSMGVDTTGPVELPAHMIA</sequence>
<feature type="transmembrane region" description="Helical" evidence="2">
    <location>
        <begin position="83"/>
        <end position="102"/>
    </location>
</feature>
<keyword evidence="2" id="KW-0472">Membrane</keyword>
<comment type="caution">
    <text evidence="3">The sequence shown here is derived from an EMBL/GenBank/DDBJ whole genome shotgun (WGS) entry which is preliminary data.</text>
</comment>
<evidence type="ECO:0000313" key="4">
    <source>
        <dbReference type="Proteomes" id="UP000266841"/>
    </source>
</evidence>
<evidence type="ECO:0000256" key="2">
    <source>
        <dbReference type="SAM" id="Phobius"/>
    </source>
</evidence>
<evidence type="ECO:0000256" key="1">
    <source>
        <dbReference type="SAM" id="MobiDB-lite"/>
    </source>
</evidence>
<proteinExistence type="predicted"/>
<dbReference type="AlphaFoldDB" id="K0SCP5"/>
<feature type="non-terminal residue" evidence="3">
    <location>
        <position position="603"/>
    </location>
</feature>
<gene>
    <name evidence="3" type="ORF">THAOC_15414</name>
</gene>
<dbReference type="Proteomes" id="UP000266841">
    <property type="component" value="Unassembled WGS sequence"/>
</dbReference>
<keyword evidence="2" id="KW-0812">Transmembrane</keyword>
<feature type="region of interest" description="Disordered" evidence="1">
    <location>
        <begin position="335"/>
        <end position="355"/>
    </location>
</feature>
<dbReference type="EMBL" id="AGNL01017892">
    <property type="protein sequence ID" value="EJK63903.1"/>
    <property type="molecule type" value="Genomic_DNA"/>
</dbReference>
<accession>K0SCP5</accession>
<feature type="transmembrane region" description="Helical" evidence="2">
    <location>
        <begin position="283"/>
        <end position="302"/>
    </location>
</feature>
<organism evidence="3 4">
    <name type="scientific">Thalassiosira oceanica</name>
    <name type="common">Marine diatom</name>
    <dbReference type="NCBI Taxonomy" id="159749"/>
    <lineage>
        <taxon>Eukaryota</taxon>
        <taxon>Sar</taxon>
        <taxon>Stramenopiles</taxon>
        <taxon>Ochrophyta</taxon>
        <taxon>Bacillariophyta</taxon>
        <taxon>Coscinodiscophyceae</taxon>
        <taxon>Thalassiosirophycidae</taxon>
        <taxon>Thalassiosirales</taxon>
        <taxon>Thalassiosiraceae</taxon>
        <taxon>Thalassiosira</taxon>
    </lineage>
</organism>
<evidence type="ECO:0000313" key="3">
    <source>
        <dbReference type="EMBL" id="EJK63903.1"/>
    </source>
</evidence>
<keyword evidence="2" id="KW-1133">Transmembrane helix</keyword>